<comment type="pathway">
    <text evidence="2">Carbohydrate acid metabolism; 2-dehydro-3-deoxy-D-gluconate degradation; D-glyceraldehyde 3-phosphate and pyruvate from 2-dehydro-3-deoxy-D-gluconate: step 2/2.</text>
</comment>
<proteinExistence type="inferred from homology"/>
<keyword evidence="10" id="KW-1185">Reference proteome</keyword>
<dbReference type="EC" id="4.1.2.14" evidence="5"/>
<comment type="similarity">
    <text evidence="3">Belongs to the KHG/KDPG aldolase family.</text>
</comment>
<dbReference type="CDD" id="cd00452">
    <property type="entry name" value="KDPG_aldolase"/>
    <property type="match status" value="1"/>
</dbReference>
<dbReference type="InterPro" id="IPR031338">
    <property type="entry name" value="KDPG/KHG_AS_2"/>
</dbReference>
<evidence type="ECO:0000256" key="5">
    <source>
        <dbReference type="ARBA" id="ARBA00013063"/>
    </source>
</evidence>
<reference evidence="9 10" key="1">
    <citation type="submission" date="2019-03" db="EMBL/GenBank/DDBJ databases">
        <title>Genomic Encyclopedia of Type Strains, Phase IV (KMG-IV): sequencing the most valuable type-strain genomes for metagenomic binning, comparative biology and taxonomic classification.</title>
        <authorList>
            <person name="Goeker M."/>
        </authorList>
    </citation>
    <scope>NUCLEOTIDE SEQUENCE [LARGE SCALE GENOMIC DNA]</scope>
    <source>
        <strain evidence="9 10">DSM 18401</strain>
    </source>
</reference>
<comment type="caution">
    <text evidence="9">The sequence shown here is derived from an EMBL/GenBank/DDBJ whole genome shotgun (WGS) entry which is preliminary data.</text>
</comment>
<evidence type="ECO:0000256" key="6">
    <source>
        <dbReference type="ARBA" id="ARBA00023239"/>
    </source>
</evidence>
<dbReference type="PROSITE" id="PS00160">
    <property type="entry name" value="ALDOLASE_KDPG_KHG_2"/>
    <property type="match status" value="1"/>
</dbReference>
<evidence type="ECO:0000256" key="4">
    <source>
        <dbReference type="ARBA" id="ARBA00011233"/>
    </source>
</evidence>
<dbReference type="PANTHER" id="PTHR30246:SF1">
    <property type="entry name" value="2-DEHYDRO-3-DEOXY-6-PHOSPHOGALACTONATE ALDOLASE-RELATED"/>
    <property type="match status" value="1"/>
</dbReference>
<evidence type="ECO:0000256" key="8">
    <source>
        <dbReference type="ARBA" id="ARBA00023277"/>
    </source>
</evidence>
<evidence type="ECO:0000313" key="10">
    <source>
        <dbReference type="Proteomes" id="UP000295351"/>
    </source>
</evidence>
<dbReference type="Gene3D" id="3.20.20.70">
    <property type="entry name" value="Aldolase class I"/>
    <property type="match status" value="1"/>
</dbReference>
<evidence type="ECO:0000256" key="3">
    <source>
        <dbReference type="ARBA" id="ARBA00006906"/>
    </source>
</evidence>
<dbReference type="InterPro" id="IPR013785">
    <property type="entry name" value="Aldolase_TIM"/>
</dbReference>
<evidence type="ECO:0000313" key="9">
    <source>
        <dbReference type="EMBL" id="TCN35727.1"/>
    </source>
</evidence>
<gene>
    <name evidence="9" type="ORF">EV665_12649</name>
</gene>
<dbReference type="PROSITE" id="PS00159">
    <property type="entry name" value="ALDOLASE_KDPG_KHG_1"/>
    <property type="match status" value="1"/>
</dbReference>
<evidence type="ECO:0000256" key="1">
    <source>
        <dbReference type="ARBA" id="ARBA00000654"/>
    </source>
</evidence>
<evidence type="ECO:0000256" key="7">
    <source>
        <dbReference type="ARBA" id="ARBA00023270"/>
    </source>
</evidence>
<dbReference type="GO" id="GO:0008675">
    <property type="term" value="F:2-dehydro-3-deoxy-phosphogluconate aldolase activity"/>
    <property type="evidence" value="ECO:0007669"/>
    <property type="project" value="UniProtKB-EC"/>
</dbReference>
<comment type="subunit">
    <text evidence="4">Homotrimer.</text>
</comment>
<accession>A0A4R2C5I3</accession>
<protein>
    <recommendedName>
        <fullName evidence="5">2-dehydro-3-deoxy-phosphogluconate aldolase</fullName>
        <ecNumber evidence="5">4.1.2.14</ecNumber>
    </recommendedName>
</protein>
<keyword evidence="8" id="KW-0119">Carbohydrate metabolism</keyword>
<dbReference type="SUPFAM" id="SSF51569">
    <property type="entry name" value="Aldolase"/>
    <property type="match status" value="1"/>
</dbReference>
<dbReference type="PANTHER" id="PTHR30246">
    <property type="entry name" value="2-KETO-3-DEOXY-6-PHOSPHOGLUCONATE ALDOLASE"/>
    <property type="match status" value="1"/>
</dbReference>
<dbReference type="Pfam" id="PF01081">
    <property type="entry name" value="Aldolase"/>
    <property type="match status" value="1"/>
</dbReference>
<keyword evidence="6" id="KW-0456">Lyase</keyword>
<dbReference type="Proteomes" id="UP000295351">
    <property type="component" value="Unassembled WGS sequence"/>
</dbReference>
<name>A0A4R2C5I3_SHIGR</name>
<keyword evidence="7" id="KW-0704">Schiff base</keyword>
<dbReference type="InterPro" id="IPR000887">
    <property type="entry name" value="Aldlse_KDPG_KHG"/>
</dbReference>
<sequence length="213" mass="21996">MVAATDIQARIAAARLLPVVVLERADDAVPLAKALLKGGLTVAEVTFRTPAAAEAIARMRKDVPDMLVGAGTVLTQEQLADAGAAGAQFIVTPGFNPAIVEAAQSAGLPIIPGVNNPTGVEQAMVYGLETVKFFPAEPTGGIPFIKALTGPYPGMRFVPTGGISPANLAFYLTVPAVLACGGSWMVDAKLIRDGNFEEISRLTEDAVALARKG</sequence>
<dbReference type="AlphaFoldDB" id="A0A4R2C5I3"/>
<dbReference type="RefSeq" id="WP_133036497.1">
    <property type="nucleotide sequence ID" value="NZ_BAABEI010000001.1"/>
</dbReference>
<dbReference type="NCBIfam" id="TIGR01182">
    <property type="entry name" value="eda"/>
    <property type="match status" value="1"/>
</dbReference>
<evidence type="ECO:0000256" key="2">
    <source>
        <dbReference type="ARBA" id="ARBA00004736"/>
    </source>
</evidence>
<dbReference type="NCBIfam" id="NF004325">
    <property type="entry name" value="PRK05718.1"/>
    <property type="match status" value="1"/>
</dbReference>
<comment type="catalytic activity">
    <reaction evidence="1">
        <text>2-dehydro-3-deoxy-6-phospho-D-gluconate = D-glyceraldehyde 3-phosphate + pyruvate</text>
        <dbReference type="Rhea" id="RHEA:17089"/>
        <dbReference type="ChEBI" id="CHEBI:15361"/>
        <dbReference type="ChEBI" id="CHEBI:57569"/>
        <dbReference type="ChEBI" id="CHEBI:59776"/>
        <dbReference type="EC" id="4.1.2.14"/>
    </reaction>
</comment>
<dbReference type="EMBL" id="SLVX01000026">
    <property type="protein sequence ID" value="TCN35727.1"/>
    <property type="molecule type" value="Genomic_DNA"/>
</dbReference>
<dbReference type="InterPro" id="IPR031337">
    <property type="entry name" value="KDPG/KHG_AS_1"/>
</dbReference>
<organism evidence="9 10">
    <name type="scientific">Shinella granuli</name>
    <dbReference type="NCBI Taxonomy" id="323621"/>
    <lineage>
        <taxon>Bacteria</taxon>
        <taxon>Pseudomonadati</taxon>
        <taxon>Pseudomonadota</taxon>
        <taxon>Alphaproteobacteria</taxon>
        <taxon>Hyphomicrobiales</taxon>
        <taxon>Rhizobiaceae</taxon>
        <taxon>Shinella</taxon>
    </lineage>
</organism>